<name>A4BAG1_9GAMM</name>
<dbReference type="Gene3D" id="3.30.750.80">
    <property type="entry name" value="RNA methyltransferase domain (HRMD) like"/>
    <property type="match status" value="1"/>
</dbReference>
<feature type="domain" description="RlmI-like PUA" evidence="9">
    <location>
        <begin position="22"/>
        <end position="88"/>
    </location>
</feature>
<dbReference type="EMBL" id="AAOE01000002">
    <property type="protein sequence ID" value="EAR10917.1"/>
    <property type="molecule type" value="Genomic_DNA"/>
</dbReference>
<dbReference type="GO" id="GO:0032259">
    <property type="term" value="P:methylation"/>
    <property type="evidence" value="ECO:0007669"/>
    <property type="project" value="UniProtKB-KW"/>
</dbReference>
<dbReference type="Gene3D" id="3.40.50.150">
    <property type="entry name" value="Vaccinia Virus protein VP39"/>
    <property type="match status" value="1"/>
</dbReference>
<dbReference type="SUPFAM" id="SSF88697">
    <property type="entry name" value="PUA domain-like"/>
    <property type="match status" value="1"/>
</dbReference>
<organism evidence="10 11">
    <name type="scientific">Reinekea blandensis MED297</name>
    <dbReference type="NCBI Taxonomy" id="314283"/>
    <lineage>
        <taxon>Bacteria</taxon>
        <taxon>Pseudomonadati</taxon>
        <taxon>Pseudomonadota</taxon>
        <taxon>Gammaproteobacteria</taxon>
        <taxon>Oceanospirillales</taxon>
        <taxon>Saccharospirillaceae</taxon>
        <taxon>Reinekea</taxon>
    </lineage>
</organism>
<dbReference type="InterPro" id="IPR029063">
    <property type="entry name" value="SAM-dependent_MTases_sf"/>
</dbReference>
<protein>
    <submittedName>
        <fullName evidence="10">Uncharacterized protein</fullName>
    </submittedName>
</protein>
<evidence type="ECO:0000256" key="4">
    <source>
        <dbReference type="ARBA" id="ARBA00022603"/>
    </source>
</evidence>
<keyword evidence="2" id="KW-0963">Cytoplasm</keyword>
<evidence type="ECO:0000313" key="10">
    <source>
        <dbReference type="EMBL" id="EAR10917.1"/>
    </source>
</evidence>
<dbReference type="GO" id="GO:0003723">
    <property type="term" value="F:RNA binding"/>
    <property type="evidence" value="ECO:0007669"/>
    <property type="project" value="InterPro"/>
</dbReference>
<dbReference type="InterPro" id="IPR036974">
    <property type="entry name" value="PUA_sf"/>
</dbReference>
<dbReference type="GO" id="GO:0008168">
    <property type="term" value="F:methyltransferase activity"/>
    <property type="evidence" value="ECO:0007669"/>
    <property type="project" value="UniProtKB-KW"/>
</dbReference>
<dbReference type="Proteomes" id="UP000005953">
    <property type="component" value="Unassembled WGS sequence"/>
</dbReference>
<dbReference type="GO" id="GO:0006364">
    <property type="term" value="P:rRNA processing"/>
    <property type="evidence" value="ECO:0007669"/>
    <property type="project" value="UniProtKB-KW"/>
</dbReference>
<evidence type="ECO:0000259" key="9">
    <source>
        <dbReference type="Pfam" id="PF17785"/>
    </source>
</evidence>
<evidence type="ECO:0000256" key="1">
    <source>
        <dbReference type="ARBA" id="ARBA00004496"/>
    </source>
</evidence>
<gene>
    <name evidence="10" type="ORF">MED297_10416</name>
</gene>
<dbReference type="Gene3D" id="2.30.130.10">
    <property type="entry name" value="PUA domain"/>
    <property type="match status" value="1"/>
</dbReference>
<dbReference type="CDD" id="cd02440">
    <property type="entry name" value="AdoMet_MTases"/>
    <property type="match status" value="1"/>
</dbReference>
<dbReference type="InterPro" id="IPR019614">
    <property type="entry name" value="SAM-dep_methyl-trfase"/>
</dbReference>
<dbReference type="Pfam" id="PF10672">
    <property type="entry name" value="Methyltrans_SAM"/>
    <property type="match status" value="1"/>
</dbReference>
<evidence type="ECO:0000256" key="6">
    <source>
        <dbReference type="ARBA" id="ARBA00022691"/>
    </source>
</evidence>
<proteinExistence type="inferred from homology"/>
<keyword evidence="3" id="KW-0698">rRNA processing</keyword>
<evidence type="ECO:0000256" key="5">
    <source>
        <dbReference type="ARBA" id="ARBA00022679"/>
    </source>
</evidence>
<dbReference type="InterPro" id="IPR041532">
    <property type="entry name" value="RlmI-like_PUA"/>
</dbReference>
<keyword evidence="11" id="KW-1185">Reference proteome</keyword>
<dbReference type="InterPro" id="IPR015947">
    <property type="entry name" value="PUA-like_sf"/>
</dbReference>
<comment type="similarity">
    <text evidence="7">Belongs to the methyltransferase superfamily. RlmI family.</text>
</comment>
<dbReference type="PANTHER" id="PTHR42873:SF1">
    <property type="entry name" value="S-ADENOSYLMETHIONINE-DEPENDENT METHYLTRANSFERASE DOMAIN-CONTAINING PROTEIN"/>
    <property type="match status" value="1"/>
</dbReference>
<keyword evidence="4" id="KW-0489">Methyltransferase</keyword>
<evidence type="ECO:0000256" key="7">
    <source>
        <dbReference type="ARBA" id="ARBA00038091"/>
    </source>
</evidence>
<dbReference type="PANTHER" id="PTHR42873">
    <property type="entry name" value="RIBOSOMAL RNA LARGE SUBUNIT METHYLTRANSFERASE"/>
    <property type="match status" value="1"/>
</dbReference>
<comment type="caution">
    <text evidence="10">The sequence shown here is derived from an EMBL/GenBank/DDBJ whole genome shotgun (WGS) entry which is preliminary data.</text>
</comment>
<evidence type="ECO:0000256" key="3">
    <source>
        <dbReference type="ARBA" id="ARBA00022552"/>
    </source>
</evidence>
<keyword evidence="5" id="KW-0808">Transferase</keyword>
<dbReference type="SUPFAM" id="SSF53335">
    <property type="entry name" value="S-adenosyl-L-methionine-dependent methyltransferases"/>
    <property type="match status" value="1"/>
</dbReference>
<dbReference type="CDD" id="cd21153">
    <property type="entry name" value="PUA_RlmI"/>
    <property type="match status" value="1"/>
</dbReference>
<dbReference type="GO" id="GO:0005737">
    <property type="term" value="C:cytoplasm"/>
    <property type="evidence" value="ECO:0007669"/>
    <property type="project" value="UniProtKB-SubCell"/>
</dbReference>
<evidence type="ECO:0000313" key="11">
    <source>
        <dbReference type="Proteomes" id="UP000005953"/>
    </source>
</evidence>
<reference evidence="10 11" key="1">
    <citation type="submission" date="2006-02" db="EMBL/GenBank/DDBJ databases">
        <authorList>
            <person name="Pinhassi J."/>
            <person name="Pedros-Alio C."/>
            <person name="Ferriera S."/>
            <person name="Johnson J."/>
            <person name="Kravitz S."/>
            <person name="Halpern A."/>
            <person name="Remington K."/>
            <person name="Beeson K."/>
            <person name="Tran B."/>
            <person name="Rogers Y.-H."/>
            <person name="Friedman R."/>
            <person name="Venter J.C."/>
        </authorList>
    </citation>
    <scope>NUCLEOTIDE SEQUENCE [LARGE SCALE GENOMIC DNA]</scope>
    <source>
        <strain evidence="10 11">MED297</strain>
    </source>
</reference>
<dbReference type="AlphaFoldDB" id="A4BAG1"/>
<feature type="domain" description="S-adenosylmethionine-dependent methyltransferase" evidence="8">
    <location>
        <begin position="188"/>
        <end position="352"/>
    </location>
</feature>
<dbReference type="Pfam" id="PF17785">
    <property type="entry name" value="PUA_3"/>
    <property type="match status" value="1"/>
</dbReference>
<evidence type="ECO:0000256" key="2">
    <source>
        <dbReference type="ARBA" id="ARBA00022490"/>
    </source>
</evidence>
<keyword evidence="6" id="KW-0949">S-adenosyl-L-methionine</keyword>
<evidence type="ECO:0000259" key="8">
    <source>
        <dbReference type="Pfam" id="PF10672"/>
    </source>
</evidence>
<dbReference type="STRING" id="314283.MED297_10416"/>
<accession>A4BAG1</accession>
<sequence length="414" mass="45246">MGTKLARDFIQSGTSNVTRQILTLNAGAEKRLRSGHHWLYANEVDTSKTPLAGIEAGSVADVQDARGRTLGSFMINPNALICGRLISRKAGRELTRSLLKNRLKQALAIREQCFENPCYRWVYGDSDGLSGLVVDRFDDILSVQVSTAGMEAHLPMILDLLQRLVQPKGIVLKNDGKMRAVEGLPSYVEVAVGEVPEQVALIENGVQFHAPLISGQKTGWFYDHRPNRALAAKWSAGKRVLDVFSYLGGWGITCAAQGAAEVICSDVSNSALSGVMENARLNGCDDRVSTIQGDAFDVLDQLNQERQRFDVVIVDPPAFIARRKDIAAGERAYQKLNEQAMKLVNYGGLLISASCSMHLQAQRLNDIIRSSARKLERHAVLLAEGGQGADHPVLPAVPETRYIKSLFTQVTPGL</sequence>
<comment type="subcellular location">
    <subcellularLocation>
        <location evidence="1">Cytoplasm</location>
    </subcellularLocation>
</comment>
<dbReference type="PROSITE" id="PS50890">
    <property type="entry name" value="PUA"/>
    <property type="match status" value="1"/>
</dbReference>
<dbReference type="CDD" id="cd11572">
    <property type="entry name" value="RlmI_M_like"/>
    <property type="match status" value="1"/>
</dbReference>
<dbReference type="HOGENOM" id="CLU_014042_0_0_6"/>